<evidence type="ECO:0000256" key="1">
    <source>
        <dbReference type="ARBA" id="ARBA00022723"/>
    </source>
</evidence>
<dbReference type="Proteomes" id="UP001620408">
    <property type="component" value="Unassembled WGS sequence"/>
</dbReference>
<keyword evidence="3 5" id="KW-0456">Lyase</keyword>
<evidence type="ECO:0000313" key="5">
    <source>
        <dbReference type="EMBL" id="MFK2916117.1"/>
    </source>
</evidence>
<evidence type="ECO:0000256" key="2">
    <source>
        <dbReference type="ARBA" id="ARBA00022842"/>
    </source>
</evidence>
<dbReference type="InterPro" id="IPR018110">
    <property type="entry name" value="Mandel_Rmase/mucon_lact_enz_CS"/>
</dbReference>
<dbReference type="InterPro" id="IPR029065">
    <property type="entry name" value="Enolase_C-like"/>
</dbReference>
<dbReference type="SFLD" id="SFLDG00179">
    <property type="entry name" value="mandelate_racemase"/>
    <property type="match status" value="1"/>
</dbReference>
<comment type="caution">
    <text evidence="5">The sequence shown here is derived from an EMBL/GenBank/DDBJ whole genome shotgun (WGS) entry which is preliminary data.</text>
</comment>
<dbReference type="EC" id="4.2.1.6" evidence="5"/>
<dbReference type="SMART" id="SM00922">
    <property type="entry name" value="MR_MLE"/>
    <property type="match status" value="1"/>
</dbReference>
<feature type="domain" description="Mandelate racemase/muconate lactonizing enzyme C-terminal" evidence="4">
    <location>
        <begin position="125"/>
        <end position="230"/>
    </location>
</feature>
<dbReference type="EMBL" id="JADIKD010000006">
    <property type="protein sequence ID" value="MFK2916117.1"/>
    <property type="molecule type" value="Genomic_DNA"/>
</dbReference>
<dbReference type="Pfam" id="PF02746">
    <property type="entry name" value="MR_MLE_N"/>
    <property type="match status" value="1"/>
</dbReference>
<dbReference type="GO" id="GO:0008869">
    <property type="term" value="F:galactonate dehydratase activity"/>
    <property type="evidence" value="ECO:0007669"/>
    <property type="project" value="UniProtKB-EC"/>
</dbReference>
<dbReference type="SUPFAM" id="SSF51604">
    <property type="entry name" value="Enolase C-terminal domain-like"/>
    <property type="match status" value="1"/>
</dbReference>
<organism evidence="5 6">
    <name type="scientific">Dyella koreensis</name>
    <dbReference type="NCBI Taxonomy" id="311235"/>
    <lineage>
        <taxon>Bacteria</taxon>
        <taxon>Pseudomonadati</taxon>
        <taxon>Pseudomonadota</taxon>
        <taxon>Gammaproteobacteria</taxon>
        <taxon>Lysobacterales</taxon>
        <taxon>Rhodanobacteraceae</taxon>
        <taxon>Dyella</taxon>
    </lineage>
</organism>
<dbReference type="Gene3D" id="3.20.20.120">
    <property type="entry name" value="Enolase-like C-terminal domain"/>
    <property type="match status" value="1"/>
</dbReference>
<dbReference type="SFLD" id="SFLDS00001">
    <property type="entry name" value="Enolase"/>
    <property type="match status" value="1"/>
</dbReference>
<dbReference type="InterPro" id="IPR029017">
    <property type="entry name" value="Enolase-like_N"/>
</dbReference>
<dbReference type="RefSeq" id="WP_379984774.1">
    <property type="nucleotide sequence ID" value="NZ_JADIKD010000006.1"/>
</dbReference>
<protein>
    <submittedName>
        <fullName evidence="5">Galactonate dehydratase</fullName>
        <ecNumber evidence="5">4.2.1.6</ecNumber>
    </submittedName>
</protein>
<dbReference type="SUPFAM" id="SSF54826">
    <property type="entry name" value="Enolase N-terminal domain-like"/>
    <property type="match status" value="1"/>
</dbReference>
<keyword evidence="2" id="KW-0460">Magnesium</keyword>
<name>A0ABW8K2B5_9GAMM</name>
<accession>A0ABW8K2B5</accession>
<dbReference type="InterPro" id="IPR013341">
    <property type="entry name" value="Mandelate_racemase_N_dom"/>
</dbReference>
<evidence type="ECO:0000259" key="4">
    <source>
        <dbReference type="SMART" id="SM00922"/>
    </source>
</evidence>
<dbReference type="InterPro" id="IPR023592">
    <property type="entry name" value="Galactonate_deHydtase"/>
</dbReference>
<dbReference type="Pfam" id="PF13378">
    <property type="entry name" value="MR_MLE_C"/>
    <property type="match status" value="1"/>
</dbReference>
<dbReference type="PANTHER" id="PTHR48080:SF2">
    <property type="entry name" value="D-GALACTONATE DEHYDRATASE"/>
    <property type="match status" value="1"/>
</dbReference>
<sequence>MKITSIKTFLVPPRWCFVRIETDSGIVGWGEPVVEGRAQTVAAAVDELSDYLIGKDPSPIEDLWSVMYRGGFYRGGPILMSAIAGIDQALWDIKGKHLGVPTHVLLGGPVRDRIRVYSWIGGDRPADTAKAAREAVARGFTAVKMNGTEEMHFVDSYDKVERVLENVQAVRDAVGPHIGLGVDFHGRVHKPMAKVLMRELAPYKLMFIEEPVLSEHLEAIPELAAISPAPIALGERMYSRYDFKRLLQTGGVDIIQPDPSHSGGITETRKIAAMAEAYDVALALHCPLGPIALAANLQIDAVCHNAFIQEQSLGIHYNAANDLLDYVTDRSVFAYQDGYVTIPGGPGLGVEVNEAYVAERAAVGHRWRNPLWRHADGSVAEW</sequence>
<evidence type="ECO:0000256" key="3">
    <source>
        <dbReference type="ARBA" id="ARBA00023239"/>
    </source>
</evidence>
<dbReference type="Gene3D" id="3.30.390.10">
    <property type="entry name" value="Enolase-like, N-terminal domain"/>
    <property type="match status" value="1"/>
</dbReference>
<gene>
    <name evidence="5" type="primary">dgoD</name>
    <name evidence="5" type="ORF">ISS97_02475</name>
</gene>
<keyword evidence="6" id="KW-1185">Reference proteome</keyword>
<dbReference type="SFLD" id="SFLDF00003">
    <property type="entry name" value="D-galactonate_dehydratase"/>
    <property type="match status" value="1"/>
</dbReference>
<proteinExistence type="predicted"/>
<dbReference type="InterPro" id="IPR034593">
    <property type="entry name" value="DgoD-like"/>
</dbReference>
<evidence type="ECO:0000313" key="6">
    <source>
        <dbReference type="Proteomes" id="UP001620408"/>
    </source>
</evidence>
<dbReference type="PANTHER" id="PTHR48080">
    <property type="entry name" value="D-GALACTONATE DEHYDRATASE-RELATED"/>
    <property type="match status" value="1"/>
</dbReference>
<dbReference type="InterPro" id="IPR013342">
    <property type="entry name" value="Mandelate_racemase_C"/>
</dbReference>
<keyword evidence="1" id="KW-0479">Metal-binding</keyword>
<dbReference type="NCBIfam" id="NF010624">
    <property type="entry name" value="PRK14017.1"/>
    <property type="match status" value="1"/>
</dbReference>
<dbReference type="PROSITE" id="PS00909">
    <property type="entry name" value="MR_MLE_2"/>
    <property type="match status" value="1"/>
</dbReference>
<reference evidence="5 6" key="1">
    <citation type="submission" date="2020-10" db="EMBL/GenBank/DDBJ databases">
        <title>Phylogeny of dyella-like bacteria.</title>
        <authorList>
            <person name="Fu J."/>
        </authorList>
    </citation>
    <scope>NUCLEOTIDE SEQUENCE [LARGE SCALE GENOMIC DNA]</scope>
    <source>
        <strain evidence="5 6">BB4</strain>
    </source>
</reference>
<dbReference type="CDD" id="cd03325">
    <property type="entry name" value="D-galactonate_dehydratase"/>
    <property type="match status" value="1"/>
</dbReference>
<dbReference type="InterPro" id="IPR036849">
    <property type="entry name" value="Enolase-like_C_sf"/>
</dbReference>